<feature type="region of interest" description="Disordered" evidence="1">
    <location>
        <begin position="120"/>
        <end position="193"/>
    </location>
</feature>
<feature type="compositionally biased region" description="Acidic residues" evidence="1">
    <location>
        <begin position="127"/>
        <end position="139"/>
    </location>
</feature>
<evidence type="ECO:0000256" key="1">
    <source>
        <dbReference type="SAM" id="MobiDB-lite"/>
    </source>
</evidence>
<feature type="compositionally biased region" description="Basic and acidic residues" evidence="1">
    <location>
        <begin position="174"/>
        <end position="183"/>
    </location>
</feature>
<sequence>MSAVQSIVRGSITMLEHEAMSASRQDILSPSEMLHRQLVKALCSGELSRDRDGTINNLLSHFVITVPSTPILAPSGSAIPKAVPPPRPATPEPALAPTSFVVRKSPTFFDRPIVDCTSTFYYPTDSTAEDTESSDEAETGEERSGTSLPSPKREASPPPAVVNTSDANVTAGPNRDDPEDRLHRSAMSDITSTTTLDATDTVMAETMTLAVKDSAEGTAMINDRIPTPTEGTATQNTSMTVSSQSSGISSQQSPVLSQGTAATEVSDGDGETDLRTITVKPPSDSSTASLTSKSNKRKNSDNSTASPRKRVRGQAPTRATPTRNAKFGPKKYRG</sequence>
<feature type="compositionally biased region" description="Low complexity" evidence="1">
    <location>
        <begin position="234"/>
        <end position="253"/>
    </location>
</feature>
<dbReference type="EMBL" id="JAADJZ010000010">
    <property type="protein sequence ID" value="KAF2871866.1"/>
    <property type="molecule type" value="Genomic_DNA"/>
</dbReference>
<gene>
    <name evidence="2" type="ORF">BDV95DRAFT_27853</name>
</gene>
<dbReference type="Proteomes" id="UP000481861">
    <property type="component" value="Unassembled WGS sequence"/>
</dbReference>
<evidence type="ECO:0000313" key="3">
    <source>
        <dbReference type="Proteomes" id="UP000481861"/>
    </source>
</evidence>
<dbReference type="AlphaFoldDB" id="A0A7C8I8C0"/>
<feature type="compositionally biased region" description="Low complexity" evidence="1">
    <location>
        <begin position="283"/>
        <end position="293"/>
    </location>
</feature>
<keyword evidence="3" id="KW-1185">Reference proteome</keyword>
<accession>A0A7C8I8C0</accession>
<evidence type="ECO:0000313" key="2">
    <source>
        <dbReference type="EMBL" id="KAF2871866.1"/>
    </source>
</evidence>
<protein>
    <submittedName>
        <fullName evidence="2">Uncharacterized protein</fullName>
    </submittedName>
</protein>
<feature type="compositionally biased region" description="Polar residues" evidence="1">
    <location>
        <begin position="254"/>
        <end position="263"/>
    </location>
</feature>
<name>A0A7C8I8C0_9PLEO</name>
<feature type="region of interest" description="Disordered" evidence="1">
    <location>
        <begin position="219"/>
        <end position="334"/>
    </location>
</feature>
<proteinExistence type="predicted"/>
<reference evidence="2 3" key="1">
    <citation type="submission" date="2020-01" db="EMBL/GenBank/DDBJ databases">
        <authorList>
            <consortium name="DOE Joint Genome Institute"/>
            <person name="Haridas S."/>
            <person name="Albert R."/>
            <person name="Binder M."/>
            <person name="Bloem J."/>
            <person name="Labutti K."/>
            <person name="Salamov A."/>
            <person name="Andreopoulos B."/>
            <person name="Baker S.E."/>
            <person name="Barry K."/>
            <person name="Bills G."/>
            <person name="Bluhm B.H."/>
            <person name="Cannon C."/>
            <person name="Castanera R."/>
            <person name="Culley D.E."/>
            <person name="Daum C."/>
            <person name="Ezra D."/>
            <person name="Gonzalez J.B."/>
            <person name="Henrissat B."/>
            <person name="Kuo A."/>
            <person name="Liang C."/>
            <person name="Lipzen A."/>
            <person name="Lutzoni F."/>
            <person name="Magnuson J."/>
            <person name="Mondo S."/>
            <person name="Nolan M."/>
            <person name="Ohm R."/>
            <person name="Pangilinan J."/>
            <person name="Park H.-J.H."/>
            <person name="Ramirez L."/>
            <person name="Alfaro M."/>
            <person name="Sun H."/>
            <person name="Tritt A."/>
            <person name="Yoshinaga Y."/>
            <person name="Zwiers L.-H.L."/>
            <person name="Turgeon B.G."/>
            <person name="Goodwin S.B."/>
            <person name="Spatafora J.W."/>
            <person name="Crous P.W."/>
            <person name="Grigoriev I.V."/>
        </authorList>
    </citation>
    <scope>NUCLEOTIDE SEQUENCE [LARGE SCALE GENOMIC DNA]</scope>
    <source>
        <strain evidence="2 3">CBS 611.86</strain>
    </source>
</reference>
<organism evidence="2 3">
    <name type="scientific">Massariosphaeria phaeospora</name>
    <dbReference type="NCBI Taxonomy" id="100035"/>
    <lineage>
        <taxon>Eukaryota</taxon>
        <taxon>Fungi</taxon>
        <taxon>Dikarya</taxon>
        <taxon>Ascomycota</taxon>
        <taxon>Pezizomycotina</taxon>
        <taxon>Dothideomycetes</taxon>
        <taxon>Pleosporomycetidae</taxon>
        <taxon>Pleosporales</taxon>
        <taxon>Pleosporales incertae sedis</taxon>
        <taxon>Massariosphaeria</taxon>
    </lineage>
</organism>
<comment type="caution">
    <text evidence="2">The sequence shown here is derived from an EMBL/GenBank/DDBJ whole genome shotgun (WGS) entry which is preliminary data.</text>
</comment>